<keyword evidence="11" id="KW-0813">Transport</keyword>
<evidence type="ECO:0000256" key="1">
    <source>
        <dbReference type="ARBA" id="ARBA00004651"/>
    </source>
</evidence>
<dbReference type="InterPro" id="IPR003691">
    <property type="entry name" value="FluC"/>
</dbReference>
<keyword evidence="3" id="KW-0997">Cell inner membrane</keyword>
<feature type="transmembrane region" description="Helical" evidence="11">
    <location>
        <begin position="73"/>
        <end position="93"/>
    </location>
</feature>
<keyword evidence="5 11" id="KW-1133">Transmembrane helix</keyword>
<dbReference type="PANTHER" id="PTHR28259">
    <property type="entry name" value="FLUORIDE EXPORT PROTEIN 1-RELATED"/>
    <property type="match status" value="1"/>
</dbReference>
<proteinExistence type="inferred from homology"/>
<evidence type="ECO:0000256" key="3">
    <source>
        <dbReference type="ARBA" id="ARBA00022519"/>
    </source>
</evidence>
<reference evidence="12 13" key="1">
    <citation type="submission" date="2018-05" db="EMBL/GenBank/DDBJ databases">
        <title>Coraliomargarita sinensis sp. nov., isolated from a marine solar saltern.</title>
        <authorList>
            <person name="Zhou L.Y."/>
        </authorList>
    </citation>
    <scope>NUCLEOTIDE SEQUENCE [LARGE SCALE GENOMIC DNA]</scope>
    <source>
        <strain evidence="12 13">WN38</strain>
    </source>
</reference>
<evidence type="ECO:0000256" key="11">
    <source>
        <dbReference type="HAMAP-Rule" id="MF_00454"/>
    </source>
</evidence>
<accession>A0A317ZEN9</accession>
<feature type="transmembrane region" description="Helical" evidence="11">
    <location>
        <begin position="43"/>
        <end position="61"/>
    </location>
</feature>
<gene>
    <name evidence="11" type="primary">fluC</name>
    <name evidence="11" type="synonym">crcB</name>
    <name evidence="12" type="ORF">DDZ13_12510</name>
</gene>
<keyword evidence="8 11" id="KW-0407">Ion channel</keyword>
<dbReference type="Pfam" id="PF02537">
    <property type="entry name" value="CRCB"/>
    <property type="match status" value="1"/>
</dbReference>
<evidence type="ECO:0000256" key="8">
    <source>
        <dbReference type="ARBA" id="ARBA00023303"/>
    </source>
</evidence>
<dbReference type="FunCoup" id="A0A317ZEN9">
    <property type="interactions" value="211"/>
</dbReference>
<dbReference type="AlphaFoldDB" id="A0A317ZEN9"/>
<dbReference type="Proteomes" id="UP000247099">
    <property type="component" value="Unassembled WGS sequence"/>
</dbReference>
<dbReference type="HAMAP" id="MF_00454">
    <property type="entry name" value="FluC"/>
    <property type="match status" value="1"/>
</dbReference>
<keyword evidence="13" id="KW-1185">Reference proteome</keyword>
<dbReference type="GO" id="GO:0005886">
    <property type="term" value="C:plasma membrane"/>
    <property type="evidence" value="ECO:0007669"/>
    <property type="project" value="UniProtKB-SubCell"/>
</dbReference>
<evidence type="ECO:0000256" key="2">
    <source>
        <dbReference type="ARBA" id="ARBA00022475"/>
    </source>
</evidence>
<dbReference type="PANTHER" id="PTHR28259:SF1">
    <property type="entry name" value="FLUORIDE EXPORT PROTEIN 1-RELATED"/>
    <property type="match status" value="1"/>
</dbReference>
<keyword evidence="2 11" id="KW-1003">Cell membrane</keyword>
<feature type="binding site" evidence="11">
    <location>
        <position position="83"/>
    </location>
    <ligand>
        <name>Na(+)</name>
        <dbReference type="ChEBI" id="CHEBI:29101"/>
        <note>structural</note>
    </ligand>
</feature>
<feature type="binding site" evidence="11">
    <location>
        <position position="86"/>
    </location>
    <ligand>
        <name>Na(+)</name>
        <dbReference type="ChEBI" id="CHEBI:29101"/>
        <note>structural</note>
    </ligand>
</feature>
<evidence type="ECO:0000256" key="5">
    <source>
        <dbReference type="ARBA" id="ARBA00022989"/>
    </source>
</evidence>
<evidence type="ECO:0000313" key="12">
    <source>
        <dbReference type="EMBL" id="PXA03242.1"/>
    </source>
</evidence>
<comment type="similarity">
    <text evidence="9 11">Belongs to the fluoride channel Fluc/FEX (TC 1.A.43) family.</text>
</comment>
<sequence>MGQAGCVLFLLTALGCALGGVTRHLCTAGFTRLMGERFPWGTLFVNVLGSFLLGVILGAGISMEEGALSFARLHAFLGIGFCGGLTTFSTFSLQNLSLLSKRGKGALAVNILANVALCLLVAAAGYALSERWTA</sequence>
<dbReference type="EMBL" id="QHJQ01000010">
    <property type="protein sequence ID" value="PXA03242.1"/>
    <property type="molecule type" value="Genomic_DNA"/>
</dbReference>
<comment type="caution">
    <text evidence="12">The sequence shown here is derived from an EMBL/GenBank/DDBJ whole genome shotgun (WGS) entry which is preliminary data.</text>
</comment>
<keyword evidence="6 11" id="KW-0406">Ion transport</keyword>
<evidence type="ECO:0000256" key="10">
    <source>
        <dbReference type="ARBA" id="ARBA00035585"/>
    </source>
</evidence>
<dbReference type="GO" id="GO:0140114">
    <property type="term" value="P:cellular detoxification of fluoride"/>
    <property type="evidence" value="ECO:0007669"/>
    <property type="project" value="UniProtKB-UniRule"/>
</dbReference>
<keyword evidence="4 11" id="KW-0812">Transmembrane</keyword>
<dbReference type="RefSeq" id="WP_110131797.1">
    <property type="nucleotide sequence ID" value="NZ_QHJQ01000010.1"/>
</dbReference>
<evidence type="ECO:0000256" key="9">
    <source>
        <dbReference type="ARBA" id="ARBA00035120"/>
    </source>
</evidence>
<keyword evidence="7 11" id="KW-0472">Membrane</keyword>
<evidence type="ECO:0000256" key="6">
    <source>
        <dbReference type="ARBA" id="ARBA00023065"/>
    </source>
</evidence>
<keyword evidence="11" id="KW-0479">Metal-binding</keyword>
<organism evidence="12 13">
    <name type="scientific">Coraliomargarita sinensis</name>
    <dbReference type="NCBI Taxonomy" id="2174842"/>
    <lineage>
        <taxon>Bacteria</taxon>
        <taxon>Pseudomonadati</taxon>
        <taxon>Verrucomicrobiota</taxon>
        <taxon>Opitutia</taxon>
        <taxon>Puniceicoccales</taxon>
        <taxon>Coraliomargaritaceae</taxon>
        <taxon>Coraliomargarita</taxon>
    </lineage>
</organism>
<dbReference type="GO" id="GO:0062054">
    <property type="term" value="F:fluoride channel activity"/>
    <property type="evidence" value="ECO:0007669"/>
    <property type="project" value="UniProtKB-UniRule"/>
</dbReference>
<evidence type="ECO:0000256" key="7">
    <source>
        <dbReference type="ARBA" id="ARBA00023136"/>
    </source>
</evidence>
<dbReference type="OrthoDB" id="9815830at2"/>
<evidence type="ECO:0000256" key="4">
    <source>
        <dbReference type="ARBA" id="ARBA00022692"/>
    </source>
</evidence>
<dbReference type="InParanoid" id="A0A317ZEN9"/>
<protein>
    <recommendedName>
        <fullName evidence="11">Fluoride-specific ion channel FluC</fullName>
    </recommendedName>
</protein>
<comment type="catalytic activity">
    <reaction evidence="10">
        <text>fluoride(in) = fluoride(out)</text>
        <dbReference type="Rhea" id="RHEA:76159"/>
        <dbReference type="ChEBI" id="CHEBI:17051"/>
    </reaction>
    <physiologicalReaction direction="left-to-right" evidence="10">
        <dbReference type="Rhea" id="RHEA:76160"/>
    </physiologicalReaction>
</comment>
<dbReference type="GO" id="GO:0046872">
    <property type="term" value="F:metal ion binding"/>
    <property type="evidence" value="ECO:0007669"/>
    <property type="project" value="UniProtKB-KW"/>
</dbReference>
<comment type="subcellular location">
    <subcellularLocation>
        <location evidence="1 11">Cell membrane</location>
        <topology evidence="1 11">Multi-pass membrane protein</topology>
    </subcellularLocation>
</comment>
<evidence type="ECO:0000313" key="13">
    <source>
        <dbReference type="Proteomes" id="UP000247099"/>
    </source>
</evidence>
<comment type="activity regulation">
    <text evidence="11">Na(+) is not transported, but it plays an essential structural role and its presence is essential for fluoride channel function.</text>
</comment>
<keyword evidence="11" id="KW-0915">Sodium</keyword>
<comment type="function">
    <text evidence="11">Fluoride-specific ion channel. Important for reducing fluoride concentration in the cell, thus reducing its toxicity.</text>
</comment>
<name>A0A317ZEN9_9BACT</name>
<feature type="transmembrane region" description="Helical" evidence="11">
    <location>
        <begin position="105"/>
        <end position="128"/>
    </location>
</feature>